<evidence type="ECO:0000256" key="1">
    <source>
        <dbReference type="SAM" id="MobiDB-lite"/>
    </source>
</evidence>
<gene>
    <name evidence="2" type="ORF">WKI71_13460</name>
</gene>
<name>A0ABU8UJK8_9ACTN</name>
<evidence type="ECO:0000313" key="3">
    <source>
        <dbReference type="Proteomes" id="UP001376459"/>
    </source>
</evidence>
<keyword evidence="3" id="KW-1185">Reference proteome</keyword>
<proteinExistence type="predicted"/>
<organism evidence="2 3">
    <name type="scientific">Streptomyces machairae</name>
    <dbReference type="NCBI Taxonomy" id="3134109"/>
    <lineage>
        <taxon>Bacteria</taxon>
        <taxon>Bacillati</taxon>
        <taxon>Actinomycetota</taxon>
        <taxon>Actinomycetes</taxon>
        <taxon>Kitasatosporales</taxon>
        <taxon>Streptomycetaceae</taxon>
        <taxon>Streptomyces</taxon>
    </lineage>
</organism>
<accession>A0ABU8UJK8</accession>
<feature type="compositionally biased region" description="Basic and acidic residues" evidence="1">
    <location>
        <begin position="89"/>
        <end position="99"/>
    </location>
</feature>
<feature type="region of interest" description="Disordered" evidence="1">
    <location>
        <begin position="65"/>
        <end position="99"/>
    </location>
</feature>
<evidence type="ECO:0000313" key="2">
    <source>
        <dbReference type="EMBL" id="MEJ8669108.1"/>
    </source>
</evidence>
<comment type="caution">
    <text evidence="2">The sequence shown here is derived from an EMBL/GenBank/DDBJ whole genome shotgun (WGS) entry which is preliminary data.</text>
</comment>
<dbReference type="EMBL" id="JBBKAK010000001">
    <property type="protein sequence ID" value="MEJ8669108.1"/>
    <property type="molecule type" value="Genomic_DNA"/>
</dbReference>
<dbReference type="Proteomes" id="UP001376459">
    <property type="component" value="Unassembled WGS sequence"/>
</dbReference>
<reference evidence="2 3" key="1">
    <citation type="submission" date="2024-03" db="EMBL/GenBank/DDBJ databases">
        <title>Novel Streptomyces species of biotechnological and ecological value are a feature of Machair soil.</title>
        <authorList>
            <person name="Prole J.R."/>
            <person name="Goodfellow M."/>
            <person name="Allenby N."/>
            <person name="Ward A.C."/>
        </authorList>
    </citation>
    <scope>NUCLEOTIDE SEQUENCE [LARGE SCALE GENOMIC DNA]</scope>
    <source>
        <strain evidence="2 3">MS1.AVA.1</strain>
    </source>
</reference>
<sequence length="99" mass="10519">MVLAVEDQLRGGLAGREDRVHALQGLGGDAAGAQAVDVDAQAVLQQQPLHLGIFEVVRLGGHPGLDGGDAVERPQRVARDQQCDQPCQGERKSDDDVDR</sequence>
<protein>
    <submittedName>
        <fullName evidence="2">Uncharacterized protein</fullName>
    </submittedName>
</protein>
<feature type="compositionally biased region" description="Basic and acidic residues" evidence="1">
    <location>
        <begin position="70"/>
        <end position="82"/>
    </location>
</feature>